<dbReference type="NCBIfam" id="TIGR00006">
    <property type="entry name" value="16S rRNA (cytosine(1402)-N(4))-methyltransferase RsmH"/>
    <property type="match status" value="1"/>
</dbReference>
<reference evidence="6" key="1">
    <citation type="submission" date="2021-02" db="EMBL/GenBank/DDBJ databases">
        <title>First Annotated Genome of the Yellow-green Alga Tribonema minus.</title>
        <authorList>
            <person name="Mahan K.M."/>
        </authorList>
    </citation>
    <scope>NUCLEOTIDE SEQUENCE</scope>
    <source>
        <strain evidence="6">UTEX B ZZ1240</strain>
    </source>
</reference>
<dbReference type="GO" id="GO:0071424">
    <property type="term" value="F:rRNA (cytosine-N4-)-methyltransferase activity"/>
    <property type="evidence" value="ECO:0007669"/>
    <property type="project" value="TreeGrafter"/>
</dbReference>
<dbReference type="InterPro" id="IPR029063">
    <property type="entry name" value="SAM-dependent_MTases_sf"/>
</dbReference>
<dbReference type="OrthoDB" id="16290at2759"/>
<protein>
    <submittedName>
        <fullName evidence="6">Ribosomal RNA small subunit methyltransferase H</fullName>
    </submittedName>
</protein>
<name>A0A835Z182_9STRA</name>
<comment type="similarity">
    <text evidence="1">Belongs to the methyltransferase superfamily. RsmH family.</text>
</comment>
<evidence type="ECO:0000256" key="2">
    <source>
        <dbReference type="ARBA" id="ARBA00022603"/>
    </source>
</evidence>
<dbReference type="PIRSF" id="PIRSF004486">
    <property type="entry name" value="MraW"/>
    <property type="match status" value="1"/>
</dbReference>
<accession>A0A835Z182</accession>
<dbReference type="PANTHER" id="PTHR11265:SF0">
    <property type="entry name" value="12S RRNA N4-METHYLCYTIDINE METHYLTRANSFERASE"/>
    <property type="match status" value="1"/>
</dbReference>
<keyword evidence="4" id="KW-0949">S-adenosyl-L-methionine</keyword>
<evidence type="ECO:0000313" key="6">
    <source>
        <dbReference type="EMBL" id="KAG5181099.1"/>
    </source>
</evidence>
<dbReference type="InterPro" id="IPR002903">
    <property type="entry name" value="RsmH"/>
</dbReference>
<evidence type="ECO:0000256" key="4">
    <source>
        <dbReference type="ARBA" id="ARBA00022691"/>
    </source>
</evidence>
<evidence type="ECO:0000256" key="5">
    <source>
        <dbReference type="SAM" id="MobiDB-lite"/>
    </source>
</evidence>
<feature type="region of interest" description="Disordered" evidence="5">
    <location>
        <begin position="86"/>
        <end position="113"/>
    </location>
</feature>
<organism evidence="6 7">
    <name type="scientific">Tribonema minus</name>
    <dbReference type="NCBI Taxonomy" id="303371"/>
    <lineage>
        <taxon>Eukaryota</taxon>
        <taxon>Sar</taxon>
        <taxon>Stramenopiles</taxon>
        <taxon>Ochrophyta</taxon>
        <taxon>PX clade</taxon>
        <taxon>Xanthophyceae</taxon>
        <taxon>Tribonematales</taxon>
        <taxon>Tribonemataceae</taxon>
        <taxon>Tribonema</taxon>
    </lineage>
</organism>
<dbReference type="SUPFAM" id="SSF53335">
    <property type="entry name" value="S-adenosyl-L-methionine-dependent methyltransferases"/>
    <property type="match status" value="1"/>
</dbReference>
<dbReference type="Pfam" id="PF01795">
    <property type="entry name" value="Methyltransf_5"/>
    <property type="match status" value="1"/>
</dbReference>
<dbReference type="EMBL" id="JAFCMP010000335">
    <property type="protein sequence ID" value="KAG5181099.1"/>
    <property type="molecule type" value="Genomic_DNA"/>
</dbReference>
<keyword evidence="3 6" id="KW-0808">Transferase</keyword>
<dbReference type="GO" id="GO:0005737">
    <property type="term" value="C:cytoplasm"/>
    <property type="evidence" value="ECO:0007669"/>
    <property type="project" value="TreeGrafter"/>
</dbReference>
<dbReference type="AlphaFoldDB" id="A0A835Z182"/>
<dbReference type="HAMAP" id="MF_01007">
    <property type="entry name" value="16SrRNA_methyltr_H"/>
    <property type="match status" value="1"/>
</dbReference>
<dbReference type="InterPro" id="IPR023397">
    <property type="entry name" value="SAM-dep_MeTrfase_MraW_recog"/>
</dbReference>
<evidence type="ECO:0000256" key="1">
    <source>
        <dbReference type="ARBA" id="ARBA00010396"/>
    </source>
</evidence>
<dbReference type="Gene3D" id="1.10.150.170">
    <property type="entry name" value="Putative methyltransferase TM0872, insert domain"/>
    <property type="match status" value="1"/>
</dbReference>
<dbReference type="GO" id="GO:0070475">
    <property type="term" value="P:rRNA base methylation"/>
    <property type="evidence" value="ECO:0007669"/>
    <property type="project" value="TreeGrafter"/>
</dbReference>
<keyword evidence="2 6" id="KW-0489">Methyltransferase</keyword>
<dbReference type="SUPFAM" id="SSF81799">
    <property type="entry name" value="Putative methyltransferase TM0872, insert domain"/>
    <property type="match status" value="1"/>
</dbReference>
<sequence length="322" mass="34436">MEVLEWLITDQEGIYVDGTLGGGGHSLALLNTLGSGGRVIGLDRDPEALAAASERLKSYADAGRFAALRTNFSGAARALQSCPLLQQHSSSPSSSGSGQPQESMPPPQVDGMLLDLGVSSHQLDSAARGFSYSADGPLDMRMAGATVKALHSAADLCNELDERALGDVLFQLGEEKRSRRIAAAIVRARPLATTAQLAAAVRSAVPFTEERKSLTRVFQALRIKVNAELESLEAGLAQARALVKPGGRLVVLSYHSLEDRRVKRVLASGNLRNQLSRDVYGNKVAPWEALTRKPIVPGEAELEANPRARSVKMRVAVRTELP</sequence>
<dbReference type="PANTHER" id="PTHR11265">
    <property type="entry name" value="S-ADENOSYL-METHYLTRANSFERASE MRAW"/>
    <property type="match status" value="1"/>
</dbReference>
<keyword evidence="7" id="KW-1185">Reference proteome</keyword>
<feature type="compositionally biased region" description="Low complexity" evidence="5">
    <location>
        <begin position="86"/>
        <end position="102"/>
    </location>
</feature>
<evidence type="ECO:0000256" key="3">
    <source>
        <dbReference type="ARBA" id="ARBA00022679"/>
    </source>
</evidence>
<comment type="caution">
    <text evidence="6">The sequence shown here is derived from an EMBL/GenBank/DDBJ whole genome shotgun (WGS) entry which is preliminary data.</text>
</comment>
<proteinExistence type="inferred from homology"/>
<evidence type="ECO:0000313" key="7">
    <source>
        <dbReference type="Proteomes" id="UP000664859"/>
    </source>
</evidence>
<gene>
    <name evidence="6" type="ORF">JKP88DRAFT_257959</name>
</gene>
<dbReference type="Gene3D" id="3.40.50.150">
    <property type="entry name" value="Vaccinia Virus protein VP39"/>
    <property type="match status" value="1"/>
</dbReference>
<dbReference type="Proteomes" id="UP000664859">
    <property type="component" value="Unassembled WGS sequence"/>
</dbReference>